<accession>A0A0G1F313</accession>
<feature type="non-terminal residue" evidence="1">
    <location>
        <position position="1"/>
    </location>
</feature>
<evidence type="ECO:0008006" key="3">
    <source>
        <dbReference type="Google" id="ProtNLM"/>
    </source>
</evidence>
<dbReference type="EMBL" id="LCFA01000025">
    <property type="protein sequence ID" value="KKS81243.1"/>
    <property type="molecule type" value="Genomic_DNA"/>
</dbReference>
<evidence type="ECO:0000313" key="2">
    <source>
        <dbReference type="Proteomes" id="UP000034810"/>
    </source>
</evidence>
<comment type="caution">
    <text evidence="1">The sequence shown here is derived from an EMBL/GenBank/DDBJ whole genome shotgun (WGS) entry which is preliminary data.</text>
</comment>
<evidence type="ECO:0000313" key="1">
    <source>
        <dbReference type="EMBL" id="KKS81243.1"/>
    </source>
</evidence>
<gene>
    <name evidence="1" type="ORF">UV58_C0025G0020</name>
</gene>
<sequence>EDRVTLVPVPDFFLEEGIPALGDHPAHIHMDWNYILHVPEFSPKFPDREYEKMRWFTKEEAQNIDTFANIREYILPKCYSV</sequence>
<dbReference type="Gene3D" id="3.90.79.10">
    <property type="entry name" value="Nucleoside Triphosphate Pyrophosphohydrolase"/>
    <property type="match status" value="1"/>
</dbReference>
<dbReference type="AlphaFoldDB" id="A0A0G1F313"/>
<dbReference type="Proteomes" id="UP000034810">
    <property type="component" value="Unassembled WGS sequence"/>
</dbReference>
<protein>
    <recommendedName>
        <fullName evidence="3">NUDIX hydrolase</fullName>
    </recommendedName>
</protein>
<proteinExistence type="predicted"/>
<name>A0A0G1F313_9BACT</name>
<organism evidence="1 2">
    <name type="scientific">Candidatus Wolfebacteria bacterium GW2011_GWC1_43_10</name>
    <dbReference type="NCBI Taxonomy" id="1619011"/>
    <lineage>
        <taxon>Bacteria</taxon>
        <taxon>Candidatus Wolfeibacteriota</taxon>
    </lineage>
</organism>
<reference evidence="1 2" key="1">
    <citation type="journal article" date="2015" name="Nature">
        <title>rRNA introns, odd ribosomes, and small enigmatic genomes across a large radiation of phyla.</title>
        <authorList>
            <person name="Brown C.T."/>
            <person name="Hug L.A."/>
            <person name="Thomas B.C."/>
            <person name="Sharon I."/>
            <person name="Castelle C.J."/>
            <person name="Singh A."/>
            <person name="Wilkins M.J."/>
            <person name="Williams K.H."/>
            <person name="Banfield J.F."/>
        </authorList>
    </citation>
    <scope>NUCLEOTIDE SEQUENCE [LARGE SCALE GENOMIC DNA]</scope>
</reference>